<evidence type="ECO:0008006" key="3">
    <source>
        <dbReference type="Google" id="ProtNLM"/>
    </source>
</evidence>
<comment type="caution">
    <text evidence="1">The sequence shown here is derived from an EMBL/GenBank/DDBJ whole genome shotgun (WGS) entry which is preliminary data.</text>
</comment>
<reference evidence="1" key="2">
    <citation type="submission" date="2020-09" db="EMBL/GenBank/DDBJ databases">
        <authorList>
            <person name="Sun Q."/>
            <person name="Zhou Y."/>
        </authorList>
    </citation>
    <scope>NUCLEOTIDE SEQUENCE</scope>
    <source>
        <strain evidence="1">CGMCC 1.15082</strain>
    </source>
</reference>
<reference evidence="1" key="1">
    <citation type="journal article" date="2014" name="Int. J. Syst. Evol. Microbiol.">
        <title>Complete genome sequence of Corynebacterium casei LMG S-19264T (=DSM 44701T), isolated from a smear-ripened cheese.</title>
        <authorList>
            <consortium name="US DOE Joint Genome Institute (JGI-PGF)"/>
            <person name="Walter F."/>
            <person name="Albersmeier A."/>
            <person name="Kalinowski J."/>
            <person name="Ruckert C."/>
        </authorList>
    </citation>
    <scope>NUCLEOTIDE SEQUENCE</scope>
    <source>
        <strain evidence="1">CGMCC 1.15082</strain>
    </source>
</reference>
<keyword evidence="2" id="KW-1185">Reference proteome</keyword>
<protein>
    <recommendedName>
        <fullName evidence="3">DUF1491 family protein</fullName>
    </recommendedName>
</protein>
<dbReference type="RefSeq" id="WP_188826063.1">
    <property type="nucleotide sequence ID" value="NZ_BMHH01000025.1"/>
</dbReference>
<name>A0A916WLB2_9HYPH</name>
<sequence length="114" mass="12785">MRLTSDFWVSALIRRVNGEGGFAHLARRGSAEAGAIFIKLRKPDGAYDLYGPAPQIAYDAAKPDERVFTPIARDLPEWEADDRVRGEARFDSDLWLVEIEGPMVAETLFTVVEF</sequence>
<accession>A0A916WLB2</accession>
<dbReference type="Proteomes" id="UP000646478">
    <property type="component" value="Unassembled WGS sequence"/>
</dbReference>
<dbReference type="Pfam" id="PF07372">
    <property type="entry name" value="DUF1491"/>
    <property type="match status" value="1"/>
</dbReference>
<gene>
    <name evidence="1" type="ORF">GCM10011491_41060</name>
</gene>
<evidence type="ECO:0000313" key="1">
    <source>
        <dbReference type="EMBL" id="GGB08852.1"/>
    </source>
</evidence>
<dbReference type="Gene3D" id="3.40.1530.20">
    <property type="entry name" value="Protein of unknown function (DUF1491)"/>
    <property type="match status" value="1"/>
</dbReference>
<dbReference type="AlphaFoldDB" id="A0A916WLB2"/>
<evidence type="ECO:0000313" key="2">
    <source>
        <dbReference type="Proteomes" id="UP000646478"/>
    </source>
</evidence>
<dbReference type="InterPro" id="IPR009964">
    <property type="entry name" value="DUF1491"/>
</dbReference>
<organism evidence="1 2">
    <name type="scientific">Brucella endophytica</name>
    <dbReference type="NCBI Taxonomy" id="1963359"/>
    <lineage>
        <taxon>Bacteria</taxon>
        <taxon>Pseudomonadati</taxon>
        <taxon>Pseudomonadota</taxon>
        <taxon>Alphaproteobacteria</taxon>
        <taxon>Hyphomicrobiales</taxon>
        <taxon>Brucellaceae</taxon>
        <taxon>Brucella/Ochrobactrum group</taxon>
        <taxon>Brucella</taxon>
    </lineage>
</organism>
<proteinExistence type="predicted"/>
<dbReference type="EMBL" id="BMHH01000025">
    <property type="protein sequence ID" value="GGB08852.1"/>
    <property type="molecule type" value="Genomic_DNA"/>
</dbReference>